<feature type="domain" description="HECT" evidence="7">
    <location>
        <begin position="1042"/>
        <end position="1400"/>
    </location>
</feature>
<evidence type="ECO:0000256" key="5">
    <source>
        <dbReference type="ARBA" id="ARBA00022786"/>
    </source>
</evidence>
<keyword evidence="4" id="KW-0808">Transferase</keyword>
<dbReference type="Gene3D" id="1.25.10.10">
    <property type="entry name" value="Leucine-rich Repeat Variant"/>
    <property type="match status" value="1"/>
</dbReference>
<evidence type="ECO:0000256" key="6">
    <source>
        <dbReference type="PROSITE-ProRule" id="PRU00104"/>
    </source>
</evidence>
<dbReference type="InterPro" id="IPR057948">
    <property type="entry name" value="TPR_TRIP12_N"/>
</dbReference>
<evidence type="ECO:0000313" key="8">
    <source>
        <dbReference type="EMBL" id="OMJ81252.1"/>
    </source>
</evidence>
<dbReference type="Gene3D" id="3.30.2410.10">
    <property type="entry name" value="Hect, E3 ligase catalytic domain"/>
    <property type="match status" value="1"/>
</dbReference>
<comment type="similarity">
    <text evidence="2">Belongs to the UPL family. K-HECT subfamily.</text>
</comment>
<dbReference type="Proteomes" id="UP000187209">
    <property type="component" value="Unassembled WGS sequence"/>
</dbReference>
<dbReference type="SUPFAM" id="SSF56204">
    <property type="entry name" value="Hect, E3 ligase catalytic domain"/>
    <property type="match status" value="1"/>
</dbReference>
<sequence length="1400" mass="158329">MADTLLNSFIPPETETTPATGSIGEIVQGLIQTLSSEDDMEVLAAVSQLSSILSLAPEDSFSSISIENLISALVICLNKSFPDISLYTLMSINCIFDSVANSVNAFAACGGIPPLCAKLVNFEYIDMAEHAIKTLERLAFDHSSSLLNEGVFTAMINMMDFFEKNTQVKIISFAVTIASNVSSEDLLVNHIIPVLPVIANTLQFRGSESLEMNRLGLKFFSVLGESILRISSNDLEKLKKHLESIAEFGMIQNIIELVSASNEFKLPCFKLIRRLSEHSAEIVFLFHQIGGISIINSVLSSEDPQAELPLYYLEAINLVDSLLPKSNTDTKLLQCYTENAHLLSSLREIIFPRILQIYEQSVNKSVRQILLNIIRKIIQFSNENFSLQGISPAQFACFTSEVMNSKSLESIRTMLTIILLLYEKIPEEVAYSFLREGVSEKVQELKNFSVVKELVEPFQSLYELIANPLNDLKKFVIKTGISVDSYMLNEVIKYNKQRLEIGQGTEAEVLDKESALSKLYELAHIDICKTIEEIIKKVDEYYKPEALSIGSELRTLVKDLESENSNGLIKLKDLLNSDQGLTLHEITSSGLITTLYNYLTQNFKSNIKTCTSRIQDFLQIFAKPSRNSQTFLDILTSHLVDLLKYVQHFTIMLYETSGSSNSIAALKSLSVRLRLTFLYQPPDDSTSPELALQHQFFSQINSFSLNTESYHIFDIFYQAFLKITCQEHLDSFISAFERNNTESRGINQGQLQMVRQQLRLQQLFLDHSDILSALEEKGIRSEGADELLQAMRARKDSSQIYGGNEDIEDEPHIQTTYLDVRKESAVDLRNVKVKMFIGENEVQRYSTIFEINSKNNSEEGLLIKFYFILENDKDEPLPSVLINNLCEELIKNSLNTPLPNTEKVFTPICLLKLISLLNANLNNFLSPNSVLFNSVNQLCKPSSSSTFISYKLSALLGKQTSDMLAMVGGMAPDWIKALPLHSPHLFNFSQRFEFFRSLAFGGGRSLYFYSQTKKNFSVRMLRQKAMVPRQGILEAGKKILSDPGLLRFGVLEFDFEGEEGTGTGPTLEFYTMISEEIRKLDIWRDSGEKNGLFPGPLNGQDINKITSIFTFIGRLVAKALFDDRLLNLPFNKVFWKLVLNKPLSLLDLESVDGDIGRYILELNQIAKQKTQIIEEYQDIDIREKHIRRIDLKGVRVEDMHLTFTLPGYEHIELKPNGKNVFVNIENIEEYIVRATEKTLLQTCQAKAFRKGFEKLFPIETLCAFELEELESVVCGKGCESWELVVLEAVVVPTHGYTRSSAVFKNLLKLMASFTGEERKMFLQFVTGCPRLPIGGFKALTPPLTVVRRAPSNPKISPDKYLPSVMTCQNYLKLPEYSSYQVLEKQIRYAFTEAKEAFHLS</sequence>
<dbReference type="PANTHER" id="PTHR45670:SF1">
    <property type="entry name" value="E3 UBIQUITIN-PROTEIN LIGASE HECTD1"/>
    <property type="match status" value="1"/>
</dbReference>
<evidence type="ECO:0000256" key="1">
    <source>
        <dbReference type="ARBA" id="ARBA00000885"/>
    </source>
</evidence>
<dbReference type="InterPro" id="IPR016024">
    <property type="entry name" value="ARM-type_fold"/>
</dbReference>
<protein>
    <recommendedName>
        <fullName evidence="3">HECT-type E3 ubiquitin transferase</fullName>
        <ecNumber evidence="3">2.3.2.26</ecNumber>
    </recommendedName>
</protein>
<evidence type="ECO:0000256" key="3">
    <source>
        <dbReference type="ARBA" id="ARBA00012485"/>
    </source>
</evidence>
<organism evidence="8 9">
    <name type="scientific">Stentor coeruleus</name>
    <dbReference type="NCBI Taxonomy" id="5963"/>
    <lineage>
        <taxon>Eukaryota</taxon>
        <taxon>Sar</taxon>
        <taxon>Alveolata</taxon>
        <taxon>Ciliophora</taxon>
        <taxon>Postciliodesmatophora</taxon>
        <taxon>Heterotrichea</taxon>
        <taxon>Heterotrichida</taxon>
        <taxon>Stentoridae</taxon>
        <taxon>Stentor</taxon>
    </lineage>
</organism>
<keyword evidence="5 6" id="KW-0833">Ubl conjugation pathway</keyword>
<feature type="active site" description="Glycyl thioester intermediate" evidence="6">
    <location>
        <position position="1367"/>
    </location>
</feature>
<evidence type="ECO:0000256" key="2">
    <source>
        <dbReference type="ARBA" id="ARBA00006331"/>
    </source>
</evidence>
<dbReference type="SMART" id="SM00119">
    <property type="entry name" value="HECTc"/>
    <property type="match status" value="1"/>
</dbReference>
<dbReference type="InterPro" id="IPR011989">
    <property type="entry name" value="ARM-like"/>
</dbReference>
<dbReference type="SUPFAM" id="SSF48371">
    <property type="entry name" value="ARM repeat"/>
    <property type="match status" value="1"/>
</dbReference>
<dbReference type="OrthoDB" id="409931at2759"/>
<dbReference type="EC" id="2.3.2.26" evidence="3"/>
<proteinExistence type="inferred from homology"/>
<keyword evidence="9" id="KW-1185">Reference proteome</keyword>
<dbReference type="GO" id="GO:0000209">
    <property type="term" value="P:protein polyubiquitination"/>
    <property type="evidence" value="ECO:0007669"/>
    <property type="project" value="TreeGrafter"/>
</dbReference>
<dbReference type="InterPro" id="IPR045322">
    <property type="entry name" value="HECTD1/TRIP12-like"/>
</dbReference>
<gene>
    <name evidence="8" type="ORF">SteCoe_18308</name>
</gene>
<evidence type="ECO:0000256" key="4">
    <source>
        <dbReference type="ARBA" id="ARBA00022679"/>
    </source>
</evidence>
<dbReference type="EMBL" id="MPUH01000387">
    <property type="protein sequence ID" value="OMJ81252.1"/>
    <property type="molecule type" value="Genomic_DNA"/>
</dbReference>
<reference evidence="8 9" key="1">
    <citation type="submission" date="2016-11" db="EMBL/GenBank/DDBJ databases">
        <title>The macronuclear genome of Stentor coeruleus: a giant cell with tiny introns.</title>
        <authorList>
            <person name="Slabodnick M."/>
            <person name="Ruby J.G."/>
            <person name="Reiff S.B."/>
            <person name="Swart E.C."/>
            <person name="Gosai S."/>
            <person name="Prabakaran S."/>
            <person name="Witkowska E."/>
            <person name="Larue G.E."/>
            <person name="Fisher S."/>
            <person name="Freeman R.M."/>
            <person name="Gunawardena J."/>
            <person name="Chu W."/>
            <person name="Stover N.A."/>
            <person name="Gregory B.D."/>
            <person name="Nowacki M."/>
            <person name="Derisi J."/>
            <person name="Roy S.W."/>
            <person name="Marshall W.F."/>
            <person name="Sood P."/>
        </authorList>
    </citation>
    <scope>NUCLEOTIDE SEQUENCE [LARGE SCALE GENOMIC DNA]</scope>
    <source>
        <strain evidence="8">WM001</strain>
    </source>
</reference>
<dbReference type="Pfam" id="PF25579">
    <property type="entry name" value="TPR_TRIP12_N"/>
    <property type="match status" value="1"/>
</dbReference>
<accession>A0A1R2BWQ4</accession>
<evidence type="ECO:0000259" key="7">
    <source>
        <dbReference type="PROSITE" id="PS50237"/>
    </source>
</evidence>
<dbReference type="Pfam" id="PF00632">
    <property type="entry name" value="HECT"/>
    <property type="match status" value="1"/>
</dbReference>
<comment type="caution">
    <text evidence="8">The sequence shown here is derived from an EMBL/GenBank/DDBJ whole genome shotgun (WGS) entry which is preliminary data.</text>
</comment>
<dbReference type="Gene3D" id="3.90.1750.10">
    <property type="entry name" value="Hect, E3 ligase catalytic domains"/>
    <property type="match status" value="1"/>
</dbReference>
<evidence type="ECO:0000313" key="9">
    <source>
        <dbReference type="Proteomes" id="UP000187209"/>
    </source>
</evidence>
<dbReference type="GO" id="GO:0061630">
    <property type="term" value="F:ubiquitin protein ligase activity"/>
    <property type="evidence" value="ECO:0007669"/>
    <property type="project" value="UniProtKB-EC"/>
</dbReference>
<dbReference type="PROSITE" id="PS50237">
    <property type="entry name" value="HECT"/>
    <property type="match status" value="1"/>
</dbReference>
<dbReference type="InterPro" id="IPR035983">
    <property type="entry name" value="Hect_E3_ubiquitin_ligase"/>
</dbReference>
<dbReference type="InterPro" id="IPR000569">
    <property type="entry name" value="HECT_dom"/>
</dbReference>
<dbReference type="GO" id="GO:0043161">
    <property type="term" value="P:proteasome-mediated ubiquitin-dependent protein catabolic process"/>
    <property type="evidence" value="ECO:0007669"/>
    <property type="project" value="TreeGrafter"/>
</dbReference>
<comment type="catalytic activity">
    <reaction evidence="1">
        <text>S-ubiquitinyl-[E2 ubiquitin-conjugating enzyme]-L-cysteine + [acceptor protein]-L-lysine = [E2 ubiquitin-conjugating enzyme]-L-cysteine + N(6)-ubiquitinyl-[acceptor protein]-L-lysine.</text>
        <dbReference type="EC" id="2.3.2.26"/>
    </reaction>
</comment>
<dbReference type="Gene3D" id="3.30.2160.10">
    <property type="entry name" value="Hect, E3 ligase catalytic domain"/>
    <property type="match status" value="1"/>
</dbReference>
<dbReference type="PANTHER" id="PTHR45670">
    <property type="entry name" value="E3 UBIQUITIN-PROTEIN LIGASE TRIP12"/>
    <property type="match status" value="1"/>
</dbReference>
<name>A0A1R2BWQ4_9CILI</name>